<comment type="caution">
    <text evidence="2">The sequence shown here is derived from an EMBL/GenBank/DDBJ whole genome shotgun (WGS) entry which is preliminary data.</text>
</comment>
<dbReference type="Proteomes" id="UP001162483">
    <property type="component" value="Unassembled WGS sequence"/>
</dbReference>
<proteinExistence type="predicted"/>
<name>A0ABN9EJU6_9NEOB</name>
<evidence type="ECO:0000313" key="2">
    <source>
        <dbReference type="EMBL" id="CAI9585085.1"/>
    </source>
</evidence>
<evidence type="ECO:0000313" key="3">
    <source>
        <dbReference type="Proteomes" id="UP001162483"/>
    </source>
</evidence>
<keyword evidence="3" id="KW-1185">Reference proteome</keyword>
<feature type="region of interest" description="Disordered" evidence="1">
    <location>
        <begin position="15"/>
        <end position="71"/>
    </location>
</feature>
<sequence length="135" mass="15001">HNVVRQAGSITIGQVGTGGQAENGQGHKLGIKQEKSAEVRIRQGRQQVRQKQEQEQNAGYKIQGPMEKHTPRHRLQVWPSLKYTTCNQPQVMANCQSEPLVVESTRWPALVLQPTRQVSPTTIGKSIPDIYLLGG</sequence>
<gene>
    <name evidence="2" type="ORF">SPARVUS_LOCUS10127298</name>
</gene>
<evidence type="ECO:0000256" key="1">
    <source>
        <dbReference type="SAM" id="MobiDB-lite"/>
    </source>
</evidence>
<organism evidence="2 3">
    <name type="scientific">Staurois parvus</name>
    <dbReference type="NCBI Taxonomy" id="386267"/>
    <lineage>
        <taxon>Eukaryota</taxon>
        <taxon>Metazoa</taxon>
        <taxon>Chordata</taxon>
        <taxon>Craniata</taxon>
        <taxon>Vertebrata</taxon>
        <taxon>Euteleostomi</taxon>
        <taxon>Amphibia</taxon>
        <taxon>Batrachia</taxon>
        <taxon>Anura</taxon>
        <taxon>Neobatrachia</taxon>
        <taxon>Ranoidea</taxon>
        <taxon>Ranidae</taxon>
        <taxon>Staurois</taxon>
    </lineage>
</organism>
<accession>A0ABN9EJU6</accession>
<protein>
    <submittedName>
        <fullName evidence="2">Uncharacterized protein</fullName>
    </submittedName>
</protein>
<feature type="non-terminal residue" evidence="2">
    <location>
        <position position="1"/>
    </location>
</feature>
<dbReference type="EMBL" id="CATNWA010015613">
    <property type="protein sequence ID" value="CAI9585085.1"/>
    <property type="molecule type" value="Genomic_DNA"/>
</dbReference>
<feature type="compositionally biased region" description="Basic and acidic residues" evidence="1">
    <location>
        <begin position="31"/>
        <end position="41"/>
    </location>
</feature>
<reference evidence="2" key="1">
    <citation type="submission" date="2023-05" db="EMBL/GenBank/DDBJ databases">
        <authorList>
            <person name="Stuckert A."/>
        </authorList>
    </citation>
    <scope>NUCLEOTIDE SEQUENCE</scope>
</reference>